<reference evidence="6" key="1">
    <citation type="submission" date="2018-06" db="EMBL/GenBank/DDBJ databases">
        <authorList>
            <person name="Zhirakovskaya E."/>
        </authorList>
    </citation>
    <scope>NUCLEOTIDE SEQUENCE</scope>
</reference>
<dbReference type="InterPro" id="IPR006260">
    <property type="entry name" value="TonB/TolA_C"/>
</dbReference>
<keyword evidence="3" id="KW-1133">Transmembrane helix</keyword>
<dbReference type="GO" id="GO:0016020">
    <property type="term" value="C:membrane"/>
    <property type="evidence" value="ECO:0007669"/>
    <property type="project" value="UniProtKB-SubCell"/>
</dbReference>
<accession>A0A3B0ZKZ8</accession>
<name>A0A3B0ZKZ8_9ZZZZ</name>
<dbReference type="NCBIfam" id="NF033768">
    <property type="entry name" value="myxo_SS_tail"/>
    <property type="match status" value="1"/>
</dbReference>
<dbReference type="NCBIfam" id="TIGR01352">
    <property type="entry name" value="tonB_Cterm"/>
    <property type="match status" value="1"/>
</dbReference>
<comment type="subcellular location">
    <subcellularLocation>
        <location evidence="1">Membrane</location>
        <topology evidence="1">Single-pass membrane protein</topology>
    </subcellularLocation>
</comment>
<evidence type="ECO:0000256" key="3">
    <source>
        <dbReference type="ARBA" id="ARBA00022989"/>
    </source>
</evidence>
<keyword evidence="2" id="KW-0812">Transmembrane</keyword>
<gene>
    <name evidence="6" type="ORF">MNBD_GAMMA17-1199</name>
</gene>
<dbReference type="EMBL" id="UOFQ01000084">
    <property type="protein sequence ID" value="VAW87997.1"/>
    <property type="molecule type" value="Genomic_DNA"/>
</dbReference>
<dbReference type="SUPFAM" id="SSF74653">
    <property type="entry name" value="TolA/TonB C-terminal domain"/>
    <property type="match status" value="1"/>
</dbReference>
<feature type="domain" description="TonB C-terminal" evidence="5">
    <location>
        <begin position="16"/>
        <end position="78"/>
    </location>
</feature>
<feature type="non-terminal residue" evidence="6">
    <location>
        <position position="1"/>
    </location>
</feature>
<dbReference type="InterPro" id="IPR037682">
    <property type="entry name" value="TonB_C"/>
</dbReference>
<keyword evidence="4" id="KW-0472">Membrane</keyword>
<evidence type="ECO:0000256" key="1">
    <source>
        <dbReference type="ARBA" id="ARBA00004167"/>
    </source>
</evidence>
<dbReference type="Pfam" id="PF03544">
    <property type="entry name" value="TonB_C"/>
    <property type="match status" value="1"/>
</dbReference>
<evidence type="ECO:0000256" key="2">
    <source>
        <dbReference type="ARBA" id="ARBA00022692"/>
    </source>
</evidence>
<dbReference type="Gene3D" id="3.30.1150.10">
    <property type="match status" value="1"/>
</dbReference>
<evidence type="ECO:0000256" key="4">
    <source>
        <dbReference type="ARBA" id="ARBA00023136"/>
    </source>
</evidence>
<protein>
    <recommendedName>
        <fullName evidence="5">TonB C-terminal domain-containing protein</fullName>
    </recommendedName>
</protein>
<organism evidence="6">
    <name type="scientific">hydrothermal vent metagenome</name>
    <dbReference type="NCBI Taxonomy" id="652676"/>
    <lineage>
        <taxon>unclassified sequences</taxon>
        <taxon>metagenomes</taxon>
        <taxon>ecological metagenomes</taxon>
    </lineage>
</organism>
<dbReference type="AlphaFoldDB" id="A0A3B0ZKZ8"/>
<evidence type="ECO:0000313" key="6">
    <source>
        <dbReference type="EMBL" id="VAW87997.1"/>
    </source>
</evidence>
<evidence type="ECO:0000259" key="5">
    <source>
        <dbReference type="Pfam" id="PF03544"/>
    </source>
</evidence>
<sequence>SKLFSIYNRERRTDPGLKGTIVLEIVIAPSGEVVEVRIVSSELNNSKLERRILSRIKQFNFGEKDVGTVTVSYPIEFIPS</sequence>
<dbReference type="GO" id="GO:0055085">
    <property type="term" value="P:transmembrane transport"/>
    <property type="evidence" value="ECO:0007669"/>
    <property type="project" value="InterPro"/>
</dbReference>
<proteinExistence type="predicted"/>
<dbReference type="InterPro" id="IPR049806">
    <property type="entry name" value="MasK-like_C"/>
</dbReference>